<evidence type="ECO:0000313" key="2">
    <source>
        <dbReference type="EMBL" id="JAE01553.1"/>
    </source>
</evidence>
<protein>
    <submittedName>
        <fullName evidence="2">Uncharacterized protein</fullName>
    </submittedName>
</protein>
<dbReference type="EMBL" id="GBRH01196343">
    <property type="protein sequence ID" value="JAE01553.1"/>
    <property type="molecule type" value="Transcribed_RNA"/>
</dbReference>
<feature type="region of interest" description="Disordered" evidence="1">
    <location>
        <begin position="1"/>
        <end position="21"/>
    </location>
</feature>
<sequence length="21" mass="2428">MVEMDMRKSPACSFVPEIRNS</sequence>
<reference evidence="2" key="2">
    <citation type="journal article" date="2015" name="Data Brief">
        <title>Shoot transcriptome of the giant reed, Arundo donax.</title>
        <authorList>
            <person name="Barrero R.A."/>
            <person name="Guerrero F.D."/>
            <person name="Moolhuijzen P."/>
            <person name="Goolsby J.A."/>
            <person name="Tidwell J."/>
            <person name="Bellgard S.E."/>
            <person name="Bellgard M.I."/>
        </authorList>
    </citation>
    <scope>NUCLEOTIDE SEQUENCE</scope>
    <source>
        <tissue evidence="2">Shoot tissue taken approximately 20 cm above the soil surface</tissue>
    </source>
</reference>
<name>A0A0A9EZV1_ARUDO</name>
<dbReference type="AlphaFoldDB" id="A0A0A9EZV1"/>
<evidence type="ECO:0000256" key="1">
    <source>
        <dbReference type="SAM" id="MobiDB-lite"/>
    </source>
</evidence>
<proteinExistence type="predicted"/>
<organism evidence="2">
    <name type="scientific">Arundo donax</name>
    <name type="common">Giant reed</name>
    <name type="synonym">Donax arundinaceus</name>
    <dbReference type="NCBI Taxonomy" id="35708"/>
    <lineage>
        <taxon>Eukaryota</taxon>
        <taxon>Viridiplantae</taxon>
        <taxon>Streptophyta</taxon>
        <taxon>Embryophyta</taxon>
        <taxon>Tracheophyta</taxon>
        <taxon>Spermatophyta</taxon>
        <taxon>Magnoliopsida</taxon>
        <taxon>Liliopsida</taxon>
        <taxon>Poales</taxon>
        <taxon>Poaceae</taxon>
        <taxon>PACMAD clade</taxon>
        <taxon>Arundinoideae</taxon>
        <taxon>Arundineae</taxon>
        <taxon>Arundo</taxon>
    </lineage>
</organism>
<accession>A0A0A9EZV1</accession>
<reference evidence="2" key="1">
    <citation type="submission" date="2014-09" db="EMBL/GenBank/DDBJ databases">
        <authorList>
            <person name="Magalhaes I.L.F."/>
            <person name="Oliveira U."/>
            <person name="Santos F.R."/>
            <person name="Vidigal T.H.D.A."/>
            <person name="Brescovit A.D."/>
            <person name="Santos A.J."/>
        </authorList>
    </citation>
    <scope>NUCLEOTIDE SEQUENCE</scope>
    <source>
        <tissue evidence="2">Shoot tissue taken approximately 20 cm above the soil surface</tissue>
    </source>
</reference>